<dbReference type="InterPro" id="IPR016024">
    <property type="entry name" value="ARM-type_fold"/>
</dbReference>
<evidence type="ECO:0000313" key="9">
    <source>
        <dbReference type="Proteomes" id="UP001501207"/>
    </source>
</evidence>
<evidence type="ECO:0000256" key="1">
    <source>
        <dbReference type="ARBA" id="ARBA00022448"/>
    </source>
</evidence>
<evidence type="ECO:0000313" key="8">
    <source>
        <dbReference type="EMBL" id="GAA4314145.1"/>
    </source>
</evidence>
<dbReference type="InterPro" id="IPR008972">
    <property type="entry name" value="Cupredoxin"/>
</dbReference>
<dbReference type="InterPro" id="IPR029062">
    <property type="entry name" value="Class_I_gatase-like"/>
</dbReference>
<comment type="caution">
    <text evidence="8">The sequence shown here is derived from an EMBL/GenBank/DDBJ whole genome shotgun (WGS) entry which is preliminary data.</text>
</comment>
<dbReference type="InterPro" id="IPR000923">
    <property type="entry name" value="BlueCu_1"/>
</dbReference>
<organism evidence="8 9">
    <name type="scientific">Compostibacter hankyongensis</name>
    <dbReference type="NCBI Taxonomy" id="1007089"/>
    <lineage>
        <taxon>Bacteria</taxon>
        <taxon>Pseudomonadati</taxon>
        <taxon>Bacteroidota</taxon>
        <taxon>Chitinophagia</taxon>
        <taxon>Chitinophagales</taxon>
        <taxon>Chitinophagaceae</taxon>
        <taxon>Compostibacter</taxon>
    </lineage>
</organism>
<dbReference type="PANTHER" id="PTHR33546">
    <property type="entry name" value="LARGE, MULTIFUNCTIONAL SECRETED PROTEIN-RELATED"/>
    <property type="match status" value="1"/>
</dbReference>
<dbReference type="InterPro" id="IPR055557">
    <property type="entry name" value="DUF7133"/>
</dbReference>
<protein>
    <recommendedName>
        <fullName evidence="10">Dehydrogenase</fullName>
    </recommendedName>
</protein>
<evidence type="ECO:0000259" key="5">
    <source>
        <dbReference type="Pfam" id="PF00127"/>
    </source>
</evidence>
<evidence type="ECO:0000256" key="4">
    <source>
        <dbReference type="ARBA" id="ARBA00023008"/>
    </source>
</evidence>
<keyword evidence="4" id="KW-0186">Copper</keyword>
<dbReference type="SUPFAM" id="SSF48371">
    <property type="entry name" value="ARM repeat"/>
    <property type="match status" value="1"/>
</dbReference>
<dbReference type="Pfam" id="PF00127">
    <property type="entry name" value="Copper-bind"/>
    <property type="match status" value="1"/>
</dbReference>
<dbReference type="Gene3D" id="2.60.40.420">
    <property type="entry name" value="Cupredoxins - blue copper proteins"/>
    <property type="match status" value="1"/>
</dbReference>
<dbReference type="SUPFAM" id="SSF49503">
    <property type="entry name" value="Cupredoxins"/>
    <property type="match status" value="1"/>
</dbReference>
<feature type="domain" description="DUF7133" evidence="7">
    <location>
        <begin position="262"/>
        <end position="635"/>
    </location>
</feature>
<dbReference type="NCBIfam" id="TIGR02604">
    <property type="entry name" value="Piru_Ver_Nterm"/>
    <property type="match status" value="1"/>
</dbReference>
<keyword evidence="2" id="KW-0479">Metal-binding</keyword>
<dbReference type="InterPro" id="IPR011042">
    <property type="entry name" value="6-blade_b-propeller_TolB-like"/>
</dbReference>
<name>A0ABP8FZC0_9BACT</name>
<dbReference type="EMBL" id="BAABFN010000006">
    <property type="protein sequence ID" value="GAA4314145.1"/>
    <property type="molecule type" value="Genomic_DNA"/>
</dbReference>
<feature type="domain" description="ThuA-like" evidence="6">
    <location>
        <begin position="25"/>
        <end position="218"/>
    </location>
</feature>
<evidence type="ECO:0008006" key="10">
    <source>
        <dbReference type="Google" id="ProtNLM"/>
    </source>
</evidence>
<evidence type="ECO:0000259" key="7">
    <source>
        <dbReference type="Pfam" id="PF23500"/>
    </source>
</evidence>
<dbReference type="PROSITE" id="PS00196">
    <property type="entry name" value="COPPER_BLUE"/>
    <property type="match status" value="1"/>
</dbReference>
<proteinExistence type="predicted"/>
<dbReference type="Gene3D" id="1.25.10.10">
    <property type="entry name" value="Leucine-rich Repeat Variant"/>
    <property type="match status" value="1"/>
</dbReference>
<keyword evidence="3" id="KW-0249">Electron transport</keyword>
<dbReference type="SUPFAM" id="SSF52317">
    <property type="entry name" value="Class I glutamine amidotransferase-like"/>
    <property type="match status" value="1"/>
</dbReference>
<gene>
    <name evidence="8" type="ORF">GCM10023143_24830</name>
</gene>
<dbReference type="InterPro" id="IPR028871">
    <property type="entry name" value="BlueCu_1_BS"/>
</dbReference>
<dbReference type="CDD" id="cd04233">
    <property type="entry name" value="Auracyanin"/>
    <property type="match status" value="1"/>
</dbReference>
<evidence type="ECO:0000256" key="2">
    <source>
        <dbReference type="ARBA" id="ARBA00022723"/>
    </source>
</evidence>
<sequence length="985" mass="109218">MAVCCWACSGKRSHHSDRVELLFLGHQSIHHNSSAYEPILASYLFPKGINITYTEDPGDLNEDNLSKYDGLIIYANHDSITPAQEKALTGFVKGGKAFIPIHCASFCFQNSPEYIRMVGGQFKSHDTGTFAMTIVKPDHPVMQGFRPFETWDETYVHDKLNPENIVLTERVEGAHHEPYTWVRNYGKGRVFYTAYGHDERTWQNPGFLQLLERGIFWALSDEAREKAARVHLPRTEHVKAPIPNYEKRDPPPQLQKPLPWDSSRQLMQVPVDFEIKLFAAEPDIINPIAMAWDEKGRLWVIETTDYPNNKLDDKSPGDDRIKICEDTDGDGRADKFTVFADKLNIPTSLTFANGGVVVSQAPDFLFFKDTNGDDRADVCDTIFHGWGTFDTHAGPSNLRYGLDNHLWGTVGYSGFDGTVDGQHLKFSQGVYRFTPDGRQLDFLAGTSNNTWGLGFSETFDVLLSTANNTHSAYYSVPDHYFKNHRRFGQGVTKIDGHYEMQPITPNLRQVDVHGGFTAAAGHNLYTARSFPQEYWNRIAFVCEPTGRLIHRAVLEPKGSGFAEHNGGNLLASADDWVAPVQASVGPDGAVWFLDWYNFIVQHNPTPEGFETGKGNAYINPWRDHSHGRIYRIVYKFATPPARMELSASDPEGLLKGLENDNMFWRMTAQRLLVSSGNKSSRVLNGLYRLVNNTDTDAIGLNSPAVHALWTLKGLGVLDSQHPEALDAAVKALRHPAAGVRKAAVQVLPRTGAMLEQIEKSGILQDPDLHTRLAAFLALADMPASPGVGEAVYKSVLQPVNAGDPWLPDALLAAAITQREGFIRAFKAGAASRSPADSLAENIRERLGPEAGDSIAAAVHADMTIQLKVVQHDMKYDRKTLYVKAGKKIALVFENPDFMQHNLLILQPGSLEKVGAAADELARDPKGAEKNYVPDIPEVLAATPLVNPGGSFVLVFTAPEKPGDYPFACTFPGHWRVMNGILKVEP</sequence>
<dbReference type="Pfam" id="PF23500">
    <property type="entry name" value="DUF7133"/>
    <property type="match status" value="1"/>
</dbReference>
<evidence type="ECO:0000259" key="6">
    <source>
        <dbReference type="Pfam" id="PF06283"/>
    </source>
</evidence>
<accession>A0ABP8FZC0</accession>
<evidence type="ECO:0000256" key="3">
    <source>
        <dbReference type="ARBA" id="ARBA00022982"/>
    </source>
</evidence>
<keyword evidence="9" id="KW-1185">Reference proteome</keyword>
<dbReference type="InterPro" id="IPR013428">
    <property type="entry name" value="Membrane-bound_put_N"/>
</dbReference>
<keyword evidence="1" id="KW-0813">Transport</keyword>
<dbReference type="Gene3D" id="2.120.10.30">
    <property type="entry name" value="TolB, C-terminal domain"/>
    <property type="match status" value="1"/>
</dbReference>
<dbReference type="PANTHER" id="PTHR33546:SF1">
    <property type="entry name" value="LARGE, MULTIFUNCTIONAL SECRETED PROTEIN"/>
    <property type="match status" value="1"/>
</dbReference>
<dbReference type="InterPro" id="IPR011989">
    <property type="entry name" value="ARM-like"/>
</dbReference>
<feature type="domain" description="Blue (type 1) copper" evidence="5">
    <location>
        <begin position="864"/>
        <end position="984"/>
    </location>
</feature>
<dbReference type="Pfam" id="PF06283">
    <property type="entry name" value="ThuA"/>
    <property type="match status" value="1"/>
</dbReference>
<dbReference type="InterPro" id="IPR011041">
    <property type="entry name" value="Quinoprot_gluc/sorb_DH_b-prop"/>
</dbReference>
<dbReference type="Gene3D" id="3.40.50.880">
    <property type="match status" value="1"/>
</dbReference>
<dbReference type="SUPFAM" id="SSF50952">
    <property type="entry name" value="Soluble quinoprotein glucose dehydrogenase"/>
    <property type="match status" value="1"/>
</dbReference>
<reference evidence="9" key="1">
    <citation type="journal article" date="2019" name="Int. J. Syst. Evol. Microbiol.">
        <title>The Global Catalogue of Microorganisms (GCM) 10K type strain sequencing project: providing services to taxonomists for standard genome sequencing and annotation.</title>
        <authorList>
            <consortium name="The Broad Institute Genomics Platform"/>
            <consortium name="The Broad Institute Genome Sequencing Center for Infectious Disease"/>
            <person name="Wu L."/>
            <person name="Ma J."/>
        </authorList>
    </citation>
    <scope>NUCLEOTIDE SEQUENCE [LARGE SCALE GENOMIC DNA]</scope>
    <source>
        <strain evidence="9">JCM 17664</strain>
    </source>
</reference>
<dbReference type="Proteomes" id="UP001501207">
    <property type="component" value="Unassembled WGS sequence"/>
</dbReference>
<dbReference type="InterPro" id="IPR029010">
    <property type="entry name" value="ThuA-like"/>
</dbReference>